<feature type="domain" description="HFX-2341-like N-terminal" evidence="1">
    <location>
        <begin position="6"/>
        <end position="120"/>
    </location>
</feature>
<comment type="caution">
    <text evidence="3">The sequence shown here is derived from an EMBL/GenBank/DDBJ whole genome shotgun (WGS) entry which is preliminary data.</text>
</comment>
<name>A0AAJ4R913_9EURY</name>
<evidence type="ECO:0000313" key="4">
    <source>
        <dbReference type="Proteomes" id="UP000270581"/>
    </source>
</evidence>
<accession>A0AAJ4R913</accession>
<dbReference type="Pfam" id="PF22665">
    <property type="entry name" value="WHD_DUF6293"/>
    <property type="match status" value="1"/>
</dbReference>
<proteinExistence type="predicted"/>
<evidence type="ECO:0000259" key="2">
    <source>
        <dbReference type="Pfam" id="PF22665"/>
    </source>
</evidence>
<dbReference type="Proteomes" id="UP000270581">
    <property type="component" value="Unassembled WGS sequence"/>
</dbReference>
<protein>
    <submittedName>
        <fullName evidence="3">Uncharacterized protein</fullName>
    </submittedName>
</protein>
<feature type="domain" description="DUF6293" evidence="2">
    <location>
        <begin position="137"/>
        <end position="266"/>
    </location>
</feature>
<keyword evidence="4" id="KW-1185">Reference proteome</keyword>
<dbReference type="RefSeq" id="WP_123124058.1">
    <property type="nucleotide sequence ID" value="NZ_RJJC01000001.1"/>
</dbReference>
<dbReference type="Pfam" id="PF19810">
    <property type="entry name" value="HFX_2341_N"/>
    <property type="match status" value="1"/>
</dbReference>
<organism evidence="3 4">
    <name type="scientific">Halosegnis longus</name>
    <dbReference type="NCBI Taxonomy" id="2216012"/>
    <lineage>
        <taxon>Archaea</taxon>
        <taxon>Methanobacteriati</taxon>
        <taxon>Methanobacteriota</taxon>
        <taxon>Stenosarchaea group</taxon>
        <taxon>Halobacteria</taxon>
        <taxon>Halobacteriales</taxon>
        <taxon>Natronomonadaceae</taxon>
        <taxon>Halosegnis</taxon>
    </lineage>
</organism>
<reference evidence="3 4" key="1">
    <citation type="submission" date="2018-11" db="EMBL/GenBank/DDBJ databases">
        <title>Genome sequences of Natronomonas sp. CBA1133.</title>
        <authorList>
            <person name="Roh S.W."/>
            <person name="Cha I.-T."/>
        </authorList>
    </citation>
    <scope>NUCLEOTIDE SEQUENCE [LARGE SCALE GENOMIC DNA]</scope>
    <source>
        <strain evidence="3 4">CBA1133</strain>
    </source>
</reference>
<gene>
    <name evidence="3" type="ORF">Nmn1133_06630</name>
</gene>
<dbReference type="InterPro" id="IPR046260">
    <property type="entry name" value="HFX_2341-like_N"/>
</dbReference>
<evidence type="ECO:0000313" key="3">
    <source>
        <dbReference type="EMBL" id="RNJ26372.1"/>
    </source>
</evidence>
<dbReference type="InterPro" id="IPR054162">
    <property type="entry name" value="DUF6293_C"/>
</dbReference>
<evidence type="ECO:0000259" key="1">
    <source>
        <dbReference type="Pfam" id="PF19810"/>
    </source>
</evidence>
<dbReference type="EMBL" id="RJJC01000001">
    <property type="protein sequence ID" value="RNJ26372.1"/>
    <property type="molecule type" value="Genomic_DNA"/>
</dbReference>
<dbReference type="AlphaFoldDB" id="A0AAJ4R913"/>
<sequence>MFGESVHIVPVQREVEFVVEPAVEQGADVVHLLSDASLANGETVATLTDELGAAGIDVEMHPCPHDDLYVVMGLVTTLASEYDNDQDAVFVNIAAGGRVAAVGASLACMDAETDARAFDIDVEHGAEAREFVSGSMLPDHVIQSPGWQLVAGMAIIAGVNRGPAQMKKRHLIDHGLKLTASSEYETKFTGLASVVETLVTEDATAKDALVRDGFDAVGDHRNSAYRYINTDIVNPLAERGYIEVESVGRSSQLQLTEAGENVLRAFRHKVEDVIAFENQQRRRHGGSLPDWLVSGFRSMQADGAEPLVDDGD</sequence>